<reference evidence="2" key="1">
    <citation type="submission" date="2023-12" db="EMBL/GenBank/DDBJ databases">
        <title>Fervidustalea candida gen. nov., sp. nov., a novel member of the family Paenibacillaceae isolated from a geothermal area.</title>
        <authorList>
            <person name="Li W.-J."/>
            <person name="Jiao J.-Y."/>
            <person name="Chen Y."/>
        </authorList>
    </citation>
    <scope>NUCLEOTIDE SEQUENCE</scope>
    <source>
        <strain evidence="2">SYSU GA230002</strain>
    </source>
</reference>
<sequence>MNVFLDDTRPQPEGYVGVKTTKQAIEALRKHSIQILSLDYDLGRGMPKGIEVVRFMVRHSKYPNHIILHTANPIGRRRMYDLLMAHKPDRVKVTIHPLPWI</sequence>
<name>A0ABU5ZHK9_9BACL</name>
<evidence type="ECO:0000313" key="3">
    <source>
        <dbReference type="Proteomes" id="UP001310386"/>
    </source>
</evidence>
<evidence type="ECO:0000259" key="1">
    <source>
        <dbReference type="Pfam" id="PF20274"/>
    </source>
</evidence>
<keyword evidence="3" id="KW-1185">Reference proteome</keyword>
<comment type="caution">
    <text evidence="2">The sequence shown here is derived from an EMBL/GenBank/DDBJ whole genome shotgun (WGS) entry which is preliminary data.</text>
</comment>
<dbReference type="Pfam" id="PF20274">
    <property type="entry name" value="cREC_REC"/>
    <property type="match status" value="1"/>
</dbReference>
<dbReference type="EMBL" id="JAYJLD010000009">
    <property type="protein sequence ID" value="MEB3101703.1"/>
    <property type="molecule type" value="Genomic_DNA"/>
</dbReference>
<protein>
    <submittedName>
        <fullName evidence="2">Cyclic-phosphate processing receiver domain-containing protein</fullName>
    </submittedName>
</protein>
<dbReference type="InterPro" id="IPR046909">
    <property type="entry name" value="cREC_REC"/>
</dbReference>
<accession>A0ABU5ZHK9</accession>
<proteinExistence type="predicted"/>
<organism evidence="2 3">
    <name type="scientific">Ferviditalea candida</name>
    <dbReference type="NCBI Taxonomy" id="3108399"/>
    <lineage>
        <taxon>Bacteria</taxon>
        <taxon>Bacillati</taxon>
        <taxon>Bacillota</taxon>
        <taxon>Bacilli</taxon>
        <taxon>Bacillales</taxon>
        <taxon>Paenibacillaceae</taxon>
        <taxon>Ferviditalea</taxon>
    </lineage>
</organism>
<gene>
    <name evidence="2" type="ORF">VF724_08510</name>
</gene>
<dbReference type="RefSeq" id="WP_371753819.1">
    <property type="nucleotide sequence ID" value="NZ_JAYJLD010000009.1"/>
</dbReference>
<evidence type="ECO:0000313" key="2">
    <source>
        <dbReference type="EMBL" id="MEB3101703.1"/>
    </source>
</evidence>
<feature type="domain" description="Cyclic-phosphate processing Receiver" evidence="1">
    <location>
        <begin position="1"/>
        <end position="84"/>
    </location>
</feature>
<dbReference type="Proteomes" id="UP001310386">
    <property type="component" value="Unassembled WGS sequence"/>
</dbReference>